<reference evidence="2" key="2">
    <citation type="submission" date="2015-01" db="EMBL/GenBank/DDBJ databases">
        <title>Evolutionary Origins and Diversification of the Mycorrhizal Mutualists.</title>
        <authorList>
            <consortium name="DOE Joint Genome Institute"/>
            <consortium name="Mycorrhizal Genomics Consortium"/>
            <person name="Kohler A."/>
            <person name="Kuo A."/>
            <person name="Nagy L.G."/>
            <person name="Floudas D."/>
            <person name="Copeland A."/>
            <person name="Barry K.W."/>
            <person name="Cichocki N."/>
            <person name="Veneault-Fourrey C."/>
            <person name="LaButti K."/>
            <person name="Lindquist E.A."/>
            <person name="Lipzen A."/>
            <person name="Lundell T."/>
            <person name="Morin E."/>
            <person name="Murat C."/>
            <person name="Riley R."/>
            <person name="Ohm R."/>
            <person name="Sun H."/>
            <person name="Tunlid A."/>
            <person name="Henrissat B."/>
            <person name="Grigoriev I.V."/>
            <person name="Hibbett D.S."/>
            <person name="Martin F."/>
        </authorList>
    </citation>
    <scope>NUCLEOTIDE SEQUENCE [LARGE SCALE GENOMIC DNA]</scope>
    <source>
        <strain evidence="2">Marx 270</strain>
    </source>
</reference>
<dbReference type="HOGENOM" id="CLU_1949691_0_0_1"/>
<proteinExistence type="predicted"/>
<feature type="non-terminal residue" evidence="1">
    <location>
        <position position="110"/>
    </location>
</feature>
<dbReference type="SUPFAM" id="SSF46689">
    <property type="entry name" value="Homeodomain-like"/>
    <property type="match status" value="1"/>
</dbReference>
<reference evidence="1 2" key="1">
    <citation type="submission" date="2014-04" db="EMBL/GenBank/DDBJ databases">
        <authorList>
            <consortium name="DOE Joint Genome Institute"/>
            <person name="Kuo A."/>
            <person name="Kohler A."/>
            <person name="Costa M.D."/>
            <person name="Nagy L.G."/>
            <person name="Floudas D."/>
            <person name="Copeland A."/>
            <person name="Barry K.W."/>
            <person name="Cichocki N."/>
            <person name="Veneault-Fourrey C."/>
            <person name="LaButti K."/>
            <person name="Lindquist E.A."/>
            <person name="Lipzen A."/>
            <person name="Lundell T."/>
            <person name="Morin E."/>
            <person name="Murat C."/>
            <person name="Sun H."/>
            <person name="Tunlid A."/>
            <person name="Henrissat B."/>
            <person name="Grigoriev I.V."/>
            <person name="Hibbett D.S."/>
            <person name="Martin F."/>
            <person name="Nordberg H.P."/>
            <person name="Cantor M.N."/>
            <person name="Hua S.X."/>
        </authorList>
    </citation>
    <scope>NUCLEOTIDE SEQUENCE [LARGE SCALE GENOMIC DNA]</scope>
    <source>
        <strain evidence="1 2">Marx 270</strain>
    </source>
</reference>
<dbReference type="EMBL" id="KN831967">
    <property type="protein sequence ID" value="KIO05396.1"/>
    <property type="molecule type" value="Genomic_DNA"/>
</dbReference>
<evidence type="ECO:0008006" key="3">
    <source>
        <dbReference type="Google" id="ProtNLM"/>
    </source>
</evidence>
<dbReference type="AlphaFoldDB" id="A0A0C3PBQ7"/>
<evidence type="ECO:0000313" key="1">
    <source>
        <dbReference type="EMBL" id="KIO05396.1"/>
    </source>
</evidence>
<sequence>MKSISTSQRQNIISLASLGLSTRKIASQTGLGKSTVFQVLHEIQPERSRLHGGHPSKLSSTNKKAIVQQILTGKAKMLFKPLIFINSIVDSPVSSQAVRNTLKEASLKAV</sequence>
<evidence type="ECO:0000313" key="2">
    <source>
        <dbReference type="Proteomes" id="UP000054217"/>
    </source>
</evidence>
<dbReference type="InterPro" id="IPR009057">
    <property type="entry name" value="Homeodomain-like_sf"/>
</dbReference>
<keyword evidence="2" id="KW-1185">Reference proteome</keyword>
<protein>
    <recommendedName>
        <fullName evidence="3">Transposase IS30-like HTH domain-containing protein</fullName>
    </recommendedName>
</protein>
<accession>A0A0C3PBQ7</accession>
<dbReference type="OrthoDB" id="2656134at2759"/>
<organism evidence="1 2">
    <name type="scientific">Pisolithus tinctorius Marx 270</name>
    <dbReference type="NCBI Taxonomy" id="870435"/>
    <lineage>
        <taxon>Eukaryota</taxon>
        <taxon>Fungi</taxon>
        <taxon>Dikarya</taxon>
        <taxon>Basidiomycota</taxon>
        <taxon>Agaricomycotina</taxon>
        <taxon>Agaricomycetes</taxon>
        <taxon>Agaricomycetidae</taxon>
        <taxon>Boletales</taxon>
        <taxon>Sclerodermatineae</taxon>
        <taxon>Pisolithaceae</taxon>
        <taxon>Pisolithus</taxon>
    </lineage>
</organism>
<dbReference type="Proteomes" id="UP000054217">
    <property type="component" value="Unassembled WGS sequence"/>
</dbReference>
<dbReference type="InParanoid" id="A0A0C3PBQ7"/>
<gene>
    <name evidence="1" type="ORF">M404DRAFT_69799</name>
</gene>
<name>A0A0C3PBQ7_PISTI</name>